<reference evidence="1" key="1">
    <citation type="submission" date="2023-04" db="EMBL/GenBank/DDBJ databases">
        <title>Ambrosiozyma monospora NBRC 1965.</title>
        <authorList>
            <person name="Ichikawa N."/>
            <person name="Sato H."/>
            <person name="Tonouchi N."/>
        </authorList>
    </citation>
    <scope>NUCLEOTIDE SEQUENCE</scope>
    <source>
        <strain evidence="1">NBRC 1965</strain>
    </source>
</reference>
<evidence type="ECO:0000313" key="2">
    <source>
        <dbReference type="Proteomes" id="UP001165063"/>
    </source>
</evidence>
<dbReference type="AlphaFoldDB" id="A0A9W6YYU2"/>
<accession>A0A9W6YYU2</accession>
<proteinExistence type="predicted"/>
<gene>
    <name evidence="1" type="ORF">Amon01_000434600</name>
</gene>
<dbReference type="GO" id="GO:0004519">
    <property type="term" value="F:endonuclease activity"/>
    <property type="evidence" value="ECO:0007669"/>
    <property type="project" value="InterPro"/>
</dbReference>
<dbReference type="OrthoDB" id="10263222at2759"/>
<dbReference type="PANTHER" id="PTHR15002">
    <property type="entry name" value="RIBOSOMAL BIOGENESIS PROTEIN LAS1L"/>
    <property type="match status" value="1"/>
</dbReference>
<dbReference type="PANTHER" id="PTHR15002:SF0">
    <property type="entry name" value="RIBOSOMAL BIOGENESIS PROTEIN LAS1L"/>
    <property type="match status" value="1"/>
</dbReference>
<dbReference type="GO" id="GO:0030687">
    <property type="term" value="C:preribosome, large subunit precursor"/>
    <property type="evidence" value="ECO:0007669"/>
    <property type="project" value="TreeGrafter"/>
</dbReference>
<dbReference type="Pfam" id="PF04031">
    <property type="entry name" value="Las1"/>
    <property type="match status" value="1"/>
</dbReference>
<dbReference type="InterPro" id="IPR007174">
    <property type="entry name" value="Las1"/>
</dbReference>
<keyword evidence="2" id="KW-1185">Reference proteome</keyword>
<dbReference type="Proteomes" id="UP001165063">
    <property type="component" value="Unassembled WGS sequence"/>
</dbReference>
<sequence length="467" mass="53775">MSVTPYKSLQDLRQLKDWFYPNSNSEKTNLKIFEKIQNHTPESDKLIDNRQRAIQKVAAYKARGNIPHSIDATCLLTASILLDEKLTTGQVSFDETPINLSYTMSIIKFVNGLLDPLQKSQFAMSLHKCAEILKLPSYFVEVRHMGTHEFMLSLEMLRLAAKNALVWLEDNYWKEAIQEDKDSDADAEEEDLDINQGKLALAELKRNMKVVRSIRREDLHKFYKVGDSTEQGTKYWEAMDFIKGFDRQQLINFLILNSCLVIKGNLTQKQINGIRLLYKPVLEHLGPEVVRDLFDAFLEIVNRDQYAEYDADLDLMIMVGDAKLYIAKDESQVDQMESWLTYFVSNSLKFSNELHFVNLDTAEGIFKQLAKTVSGVNIRLMRCFLAENEQLLKNLKIAGKVGSLISTMDKFYVAPSEKLPLRKRSLDDVVDPVDKKAKIEEAPEQARLFLFEPYDDWKPTPFGVCIE</sequence>
<organism evidence="1 2">
    <name type="scientific">Ambrosiozyma monospora</name>
    <name type="common">Yeast</name>
    <name type="synonym">Endomycopsis monosporus</name>
    <dbReference type="NCBI Taxonomy" id="43982"/>
    <lineage>
        <taxon>Eukaryota</taxon>
        <taxon>Fungi</taxon>
        <taxon>Dikarya</taxon>
        <taxon>Ascomycota</taxon>
        <taxon>Saccharomycotina</taxon>
        <taxon>Pichiomycetes</taxon>
        <taxon>Pichiales</taxon>
        <taxon>Pichiaceae</taxon>
        <taxon>Ambrosiozyma</taxon>
    </lineage>
</organism>
<protein>
    <submittedName>
        <fullName evidence="1">Unnamed protein product</fullName>
    </submittedName>
</protein>
<dbReference type="GO" id="GO:0000470">
    <property type="term" value="P:maturation of LSU-rRNA"/>
    <property type="evidence" value="ECO:0007669"/>
    <property type="project" value="TreeGrafter"/>
</dbReference>
<dbReference type="EMBL" id="BSXU01002064">
    <property type="protein sequence ID" value="GMG33889.1"/>
    <property type="molecule type" value="Genomic_DNA"/>
</dbReference>
<comment type="caution">
    <text evidence="1">The sequence shown here is derived from an EMBL/GenBank/DDBJ whole genome shotgun (WGS) entry which is preliminary data.</text>
</comment>
<name>A0A9W6YYU2_AMBMO</name>
<dbReference type="GO" id="GO:0000460">
    <property type="term" value="P:maturation of 5.8S rRNA"/>
    <property type="evidence" value="ECO:0007669"/>
    <property type="project" value="TreeGrafter"/>
</dbReference>
<evidence type="ECO:0000313" key="1">
    <source>
        <dbReference type="EMBL" id="GMG33889.1"/>
    </source>
</evidence>
<dbReference type="GO" id="GO:0090730">
    <property type="term" value="C:Las1 complex"/>
    <property type="evidence" value="ECO:0007669"/>
    <property type="project" value="InterPro"/>
</dbReference>